<dbReference type="EMBL" id="JAUZQE010000051">
    <property type="protein sequence ID" value="MDR4127060.1"/>
    <property type="molecule type" value="Genomic_DNA"/>
</dbReference>
<comment type="caution">
    <text evidence="2">The sequence shown here is derived from an EMBL/GenBank/DDBJ whole genome shotgun (WGS) entry which is preliminary data.</text>
</comment>
<keyword evidence="3" id="KW-1185">Reference proteome</keyword>
<dbReference type="Proteomes" id="UP001232156">
    <property type="component" value="Unassembled WGS sequence"/>
</dbReference>
<gene>
    <name evidence="2" type="ORF">Q8947_13855</name>
</gene>
<keyword evidence="1" id="KW-0732">Signal</keyword>
<evidence type="ECO:0000313" key="2">
    <source>
        <dbReference type="EMBL" id="MDR4127060.1"/>
    </source>
</evidence>
<protein>
    <submittedName>
        <fullName evidence="2">Uncharacterized protein</fullName>
    </submittedName>
</protein>
<feature type="signal peptide" evidence="1">
    <location>
        <begin position="1"/>
        <end position="21"/>
    </location>
</feature>
<feature type="chain" id="PRO_5047297054" evidence="1">
    <location>
        <begin position="22"/>
        <end position="200"/>
    </location>
</feature>
<proteinExistence type="predicted"/>
<evidence type="ECO:0000256" key="1">
    <source>
        <dbReference type="SAM" id="SignalP"/>
    </source>
</evidence>
<dbReference type="RefSeq" id="WP_347287621.1">
    <property type="nucleotide sequence ID" value="NZ_JAUZQE010000051.1"/>
</dbReference>
<sequence>MTSRSASLSLTSILLTLSLHGCTDPTPSDTVVRDFLYQTVNSYELYRDHFEIRSWERVNGWKDQNDYVVTADVTLKSKQAYIGLLAECAVELEPWLKGSWVESSQLALIDLQARMTGTQADFLSYWNHDASKTPAPRKLQELSARVTHDDQAKLLVACDYLLLDQYGSIIDRNLTPDTRLSRRYELRFKQTERGWQGMNR</sequence>
<reference evidence="2 3" key="1">
    <citation type="submission" date="2023-08" db="EMBL/GenBank/DDBJ databases">
        <title>Alcaligenaceae gen. nov., a novel taxon isolated from the sludge of Yixing Pesticide Factory.</title>
        <authorList>
            <person name="Ruan L."/>
        </authorList>
    </citation>
    <scope>NUCLEOTIDE SEQUENCE [LARGE SCALE GENOMIC DNA]</scope>
    <source>
        <strain evidence="2 3">LG-2</strain>
    </source>
</reference>
<organism evidence="2 3">
    <name type="scientific">Yanghanlia caeni</name>
    <dbReference type="NCBI Taxonomy" id="3064283"/>
    <lineage>
        <taxon>Bacteria</taxon>
        <taxon>Pseudomonadati</taxon>
        <taxon>Pseudomonadota</taxon>
        <taxon>Betaproteobacteria</taxon>
        <taxon>Burkholderiales</taxon>
        <taxon>Alcaligenaceae</taxon>
        <taxon>Yanghanlia</taxon>
    </lineage>
</organism>
<accession>A0ABU1D9H6</accession>
<evidence type="ECO:0000313" key="3">
    <source>
        <dbReference type="Proteomes" id="UP001232156"/>
    </source>
</evidence>
<name>A0ABU1D9H6_9BURK</name>